<accession>A0ABP8BTJ8</accession>
<evidence type="ECO:0000313" key="2">
    <source>
        <dbReference type="Proteomes" id="UP001501710"/>
    </source>
</evidence>
<reference evidence="2" key="1">
    <citation type="journal article" date="2019" name="Int. J. Syst. Evol. Microbiol.">
        <title>The Global Catalogue of Microorganisms (GCM) 10K type strain sequencing project: providing services to taxonomists for standard genome sequencing and annotation.</title>
        <authorList>
            <consortium name="The Broad Institute Genomics Platform"/>
            <consortium name="The Broad Institute Genome Sequencing Center for Infectious Disease"/>
            <person name="Wu L."/>
            <person name="Ma J."/>
        </authorList>
    </citation>
    <scope>NUCLEOTIDE SEQUENCE [LARGE SCALE GENOMIC DNA]</scope>
    <source>
        <strain evidence="2">JCM 17440</strain>
    </source>
</reference>
<gene>
    <name evidence="1" type="ORF">GCM10022254_07930</name>
</gene>
<keyword evidence="2" id="KW-1185">Reference proteome</keyword>
<organism evidence="1 2">
    <name type="scientific">Actinomadura meridiana</name>
    <dbReference type="NCBI Taxonomy" id="559626"/>
    <lineage>
        <taxon>Bacteria</taxon>
        <taxon>Bacillati</taxon>
        <taxon>Actinomycetota</taxon>
        <taxon>Actinomycetes</taxon>
        <taxon>Streptosporangiales</taxon>
        <taxon>Thermomonosporaceae</taxon>
        <taxon>Actinomadura</taxon>
    </lineage>
</organism>
<proteinExistence type="predicted"/>
<dbReference type="EMBL" id="BAABAS010000004">
    <property type="protein sequence ID" value="GAA4225630.1"/>
    <property type="molecule type" value="Genomic_DNA"/>
</dbReference>
<sequence length="100" mass="10553">MARARPIKRVRQQEHDAVGDLLGLAEPAERQFGHALAADLALHDRPAHVGVGDAGRDAVGVDAALPELAGDRLGERDQPGLAEGGQVVPLRELVARSQAR</sequence>
<evidence type="ECO:0000313" key="1">
    <source>
        <dbReference type="EMBL" id="GAA4225630.1"/>
    </source>
</evidence>
<dbReference type="Proteomes" id="UP001501710">
    <property type="component" value="Unassembled WGS sequence"/>
</dbReference>
<comment type="caution">
    <text evidence="1">The sequence shown here is derived from an EMBL/GenBank/DDBJ whole genome shotgun (WGS) entry which is preliminary data.</text>
</comment>
<name>A0ABP8BTJ8_9ACTN</name>
<protein>
    <submittedName>
        <fullName evidence="1">Uncharacterized protein</fullName>
    </submittedName>
</protein>